<reference evidence="2" key="1">
    <citation type="submission" date="2023-06" db="EMBL/GenBank/DDBJ databases">
        <title>Genome-scale phylogeny and comparative genomics of the fungal order Sordariales.</title>
        <authorList>
            <consortium name="Lawrence Berkeley National Laboratory"/>
            <person name="Hensen N."/>
            <person name="Bonometti L."/>
            <person name="Westerberg I."/>
            <person name="Brannstrom I.O."/>
            <person name="Guillou S."/>
            <person name="Cros-Aarteil S."/>
            <person name="Calhoun S."/>
            <person name="Haridas S."/>
            <person name="Kuo A."/>
            <person name="Mondo S."/>
            <person name="Pangilinan J."/>
            <person name="Riley R."/>
            <person name="Labutti K."/>
            <person name="Andreopoulos B."/>
            <person name="Lipzen A."/>
            <person name="Chen C."/>
            <person name="Yanf M."/>
            <person name="Daum C."/>
            <person name="Ng V."/>
            <person name="Clum A."/>
            <person name="Steindorff A."/>
            <person name="Ohm R."/>
            <person name="Martin F."/>
            <person name="Silar P."/>
            <person name="Natvig D."/>
            <person name="Lalanne C."/>
            <person name="Gautier V."/>
            <person name="Ament-Velasquez S.L."/>
            <person name="Kruys A."/>
            <person name="Hutchinson M.I."/>
            <person name="Powell A.J."/>
            <person name="Barry K."/>
            <person name="Miller A.N."/>
            <person name="Grigoriev I.V."/>
            <person name="Debuchy R."/>
            <person name="Gladieux P."/>
            <person name="Thoren M.H."/>
            <person name="Johannesson H."/>
        </authorList>
    </citation>
    <scope>NUCLEOTIDE SEQUENCE</scope>
    <source>
        <strain evidence="2">PSN4</strain>
    </source>
</reference>
<evidence type="ECO:0000313" key="2">
    <source>
        <dbReference type="EMBL" id="KAK1760821.1"/>
    </source>
</evidence>
<proteinExistence type="predicted"/>
<dbReference type="SUPFAM" id="SSF53474">
    <property type="entry name" value="alpha/beta-Hydrolases"/>
    <property type="match status" value="1"/>
</dbReference>
<keyword evidence="1" id="KW-0472">Membrane</keyword>
<gene>
    <name evidence="2" type="ORF">QBC47DRAFT_368295</name>
</gene>
<keyword evidence="1" id="KW-1133">Transmembrane helix</keyword>
<dbReference type="PANTHER" id="PTHR48182">
    <property type="entry name" value="PROTEIN SERAC1"/>
    <property type="match status" value="1"/>
</dbReference>
<dbReference type="Proteomes" id="UP001239445">
    <property type="component" value="Unassembled WGS sequence"/>
</dbReference>
<dbReference type="InterPro" id="IPR029058">
    <property type="entry name" value="AB_hydrolase_fold"/>
</dbReference>
<dbReference type="AlphaFoldDB" id="A0AAJ0BRT4"/>
<dbReference type="InterPro" id="IPR052374">
    <property type="entry name" value="SERAC1"/>
</dbReference>
<organism evidence="2 3">
    <name type="scientific">Echria macrotheca</name>
    <dbReference type="NCBI Taxonomy" id="438768"/>
    <lineage>
        <taxon>Eukaryota</taxon>
        <taxon>Fungi</taxon>
        <taxon>Dikarya</taxon>
        <taxon>Ascomycota</taxon>
        <taxon>Pezizomycotina</taxon>
        <taxon>Sordariomycetes</taxon>
        <taxon>Sordariomycetidae</taxon>
        <taxon>Sordariales</taxon>
        <taxon>Schizotheciaceae</taxon>
        <taxon>Echria</taxon>
    </lineage>
</organism>
<keyword evidence="3" id="KW-1185">Reference proteome</keyword>
<protein>
    <submittedName>
        <fullName evidence="2">Uncharacterized protein</fullName>
    </submittedName>
</protein>
<comment type="caution">
    <text evidence="2">The sequence shown here is derived from an EMBL/GenBank/DDBJ whole genome shotgun (WGS) entry which is preliminary data.</text>
</comment>
<evidence type="ECO:0000313" key="3">
    <source>
        <dbReference type="Proteomes" id="UP001239445"/>
    </source>
</evidence>
<evidence type="ECO:0000256" key="1">
    <source>
        <dbReference type="SAM" id="Phobius"/>
    </source>
</evidence>
<dbReference type="Gene3D" id="3.40.50.1820">
    <property type="entry name" value="alpha/beta hydrolase"/>
    <property type="match status" value="1"/>
</dbReference>
<name>A0AAJ0BRT4_9PEZI</name>
<keyword evidence="1" id="KW-0812">Transmembrane</keyword>
<dbReference type="EMBL" id="MU839827">
    <property type="protein sequence ID" value="KAK1760821.1"/>
    <property type="molecule type" value="Genomic_DNA"/>
</dbReference>
<accession>A0AAJ0BRT4</accession>
<dbReference type="PANTHER" id="PTHR48182:SF3">
    <property type="entry name" value="DUF676 DOMAIN-CONTAINING PROTEIN"/>
    <property type="match status" value="1"/>
</dbReference>
<feature type="transmembrane region" description="Helical" evidence="1">
    <location>
        <begin position="64"/>
        <end position="81"/>
    </location>
</feature>
<sequence length="395" mass="43325">MLSGPNSFPRAVLDTNPEPLTLFRHPEALGALGSTTVLSGSLVPTLEAILIKAEAPQLLKNCEYQIYLFFSFLFFFCYFSLNLDMDGRPRYGLQQVFPADRAGASRTTFDIVAIHGLGTTAPRTWEYKLPGAPGNVVNWLADGDMLPRRFPGARIHTYTWNADYLEDAPTQSLLGEANKLLMHVSDLVERGPRPIIFIASCFGGLLLAEALTRAGQYRNPYRNVLLSTAGIVFLGTPFRGSDASQQAEWQTIVAGVMGDRPSKQLVQALKESDPQLRKLTQTFAELAGDDSLRLPAVCFYEKRKTEMLKKVFSSAVANGVSPVLGGKTYKFLVTEDSACLDTFPRRGLDKTHSGMNKFSGPDSPDFMLVCDAIGGLVNGAPELLKRRVAANGSWF</sequence>